<evidence type="ECO:0000313" key="1">
    <source>
        <dbReference type="EMBL" id="MQY50832.1"/>
    </source>
</evidence>
<dbReference type="EMBL" id="WIXJ01000002">
    <property type="protein sequence ID" value="MQY50832.1"/>
    <property type="molecule type" value="Genomic_DNA"/>
</dbReference>
<organism evidence="1 2">
    <name type="scientific">Rhodocyclus tenuis</name>
    <name type="common">Rhodospirillum tenue</name>
    <dbReference type="NCBI Taxonomy" id="1066"/>
    <lineage>
        <taxon>Bacteria</taxon>
        <taxon>Pseudomonadati</taxon>
        <taxon>Pseudomonadota</taxon>
        <taxon>Betaproteobacteria</taxon>
        <taxon>Rhodocyclales</taxon>
        <taxon>Rhodocyclaceae</taxon>
        <taxon>Rhodocyclus</taxon>
    </lineage>
</organism>
<proteinExistence type="predicted"/>
<comment type="caution">
    <text evidence="1">The sequence shown here is derived from an EMBL/GenBank/DDBJ whole genome shotgun (WGS) entry which is preliminary data.</text>
</comment>
<dbReference type="OrthoDB" id="9035029at2"/>
<gene>
    <name evidence="1" type="ORF">GHK24_03430</name>
</gene>
<sequence length="187" mass="19204">MQTYQQTLTAGQQWRLGVPGSYFRVLSLANPVSIIFMRHGSPAFTATNVLDGFWSQPDGGFDEVVITSATAQDVQVGITSGNAGYDRAAGSVAITNSTGNATQTTANVTNASTQILAAKPGRRYLMVQNNDAAGVVYLFFGAGPATAANGVKIAPGGSYVAEGWCPANAVQAIGSIASNANVVIVEG</sequence>
<protein>
    <submittedName>
        <fullName evidence="1">Uncharacterized protein</fullName>
    </submittedName>
</protein>
<dbReference type="Proteomes" id="UP000480275">
    <property type="component" value="Unassembled WGS sequence"/>
</dbReference>
<evidence type="ECO:0000313" key="2">
    <source>
        <dbReference type="Proteomes" id="UP000480275"/>
    </source>
</evidence>
<accession>A0A6L5JVJ4</accession>
<name>A0A6L5JVJ4_RHOTE</name>
<reference evidence="1 2" key="1">
    <citation type="submission" date="2019-10" db="EMBL/GenBank/DDBJ databases">
        <title>Whole-genome sequence of the purple nonsulfur photosynthetic bacterium Rhodocyclus tenuis.</title>
        <authorList>
            <person name="Kyndt J.A."/>
            <person name="Meyer T.E."/>
        </authorList>
    </citation>
    <scope>NUCLEOTIDE SEQUENCE [LARGE SCALE GENOMIC DNA]</scope>
    <source>
        <strain evidence="1 2">DSM 110</strain>
    </source>
</reference>
<dbReference type="AlphaFoldDB" id="A0A6L5JVJ4"/>